<keyword evidence="3" id="KW-1185">Reference proteome</keyword>
<proteinExistence type="predicted"/>
<sequence length="135" mass="15335">MNESKRLYPTDNKKNNRPSSQKQKDYPTKTNGESSGKSNQNNSSVNDFTKPEQRDLATGAQNLSTFKQDSGNYNLSNPLLQEKQNRHFGQVVSDNIRSKASVKSAKRTYEIARNTGESLKKNIADYREKYRRGNG</sequence>
<comment type="caution">
    <text evidence="2">The sequence shown here is derived from an EMBL/GenBank/DDBJ whole genome shotgun (WGS) entry which is preliminary data.</text>
</comment>
<evidence type="ECO:0000256" key="1">
    <source>
        <dbReference type="SAM" id="MobiDB-lite"/>
    </source>
</evidence>
<protein>
    <submittedName>
        <fullName evidence="2">Uncharacterized protein</fullName>
    </submittedName>
</protein>
<feature type="region of interest" description="Disordered" evidence="1">
    <location>
        <begin position="1"/>
        <end position="77"/>
    </location>
</feature>
<dbReference type="RefSeq" id="WP_104059908.1">
    <property type="nucleotide sequence ID" value="NZ_PREZ01000013.1"/>
</dbReference>
<feature type="compositionally biased region" description="Polar residues" evidence="1">
    <location>
        <begin position="59"/>
        <end position="77"/>
    </location>
</feature>
<name>A0A2S5G620_9BACL</name>
<feature type="compositionally biased region" description="Basic and acidic residues" evidence="1">
    <location>
        <begin position="1"/>
        <end position="14"/>
    </location>
</feature>
<organism evidence="2 3">
    <name type="scientific">Jeotgalibacillus proteolyticus</name>
    <dbReference type="NCBI Taxonomy" id="2082395"/>
    <lineage>
        <taxon>Bacteria</taxon>
        <taxon>Bacillati</taxon>
        <taxon>Bacillota</taxon>
        <taxon>Bacilli</taxon>
        <taxon>Bacillales</taxon>
        <taxon>Caryophanaceae</taxon>
        <taxon>Jeotgalibacillus</taxon>
    </lineage>
</organism>
<gene>
    <name evidence="2" type="ORF">C4B60_20910</name>
</gene>
<accession>A0A2S5G620</accession>
<evidence type="ECO:0000313" key="3">
    <source>
        <dbReference type="Proteomes" id="UP000239047"/>
    </source>
</evidence>
<dbReference type="Proteomes" id="UP000239047">
    <property type="component" value="Unassembled WGS sequence"/>
</dbReference>
<reference evidence="2 3" key="1">
    <citation type="submission" date="2018-02" db="EMBL/GenBank/DDBJ databases">
        <title>Jeotgalibacillus proteolyticum sp. nov. a protease producing bacterium isolated from ocean sediments of Laizhou Bay.</title>
        <authorList>
            <person name="Li Y."/>
        </authorList>
    </citation>
    <scope>NUCLEOTIDE SEQUENCE [LARGE SCALE GENOMIC DNA]</scope>
    <source>
        <strain evidence="2 3">22-7</strain>
    </source>
</reference>
<feature type="compositionally biased region" description="Polar residues" evidence="1">
    <location>
        <begin position="28"/>
        <end position="47"/>
    </location>
</feature>
<dbReference type="EMBL" id="PREZ01000013">
    <property type="protein sequence ID" value="PPA68428.1"/>
    <property type="molecule type" value="Genomic_DNA"/>
</dbReference>
<dbReference type="AlphaFoldDB" id="A0A2S5G620"/>
<dbReference type="OrthoDB" id="9983876at2"/>
<evidence type="ECO:0000313" key="2">
    <source>
        <dbReference type="EMBL" id="PPA68428.1"/>
    </source>
</evidence>